<protein>
    <submittedName>
        <fullName evidence="1">Uncharacterized protein</fullName>
    </submittedName>
</protein>
<feature type="non-terminal residue" evidence="1">
    <location>
        <position position="1"/>
    </location>
</feature>
<comment type="caution">
    <text evidence="1">The sequence shown here is derived from an EMBL/GenBank/DDBJ whole genome shotgun (WGS) entry which is preliminary data.</text>
</comment>
<sequence length="50" mass="5780">ANKEVRSNGELIKDGIQGRVLNRTEAVVAIRNAFWRRFKTICHVYLYCGL</sequence>
<name>X1J4V8_9ZZZZ</name>
<reference evidence="1" key="1">
    <citation type="journal article" date="2014" name="Front. Microbiol.">
        <title>High frequency of phylogenetically diverse reductive dehalogenase-homologous genes in deep subseafloor sedimentary metagenomes.</title>
        <authorList>
            <person name="Kawai M."/>
            <person name="Futagami T."/>
            <person name="Toyoda A."/>
            <person name="Takaki Y."/>
            <person name="Nishi S."/>
            <person name="Hori S."/>
            <person name="Arai W."/>
            <person name="Tsubouchi T."/>
            <person name="Morono Y."/>
            <person name="Uchiyama I."/>
            <person name="Ito T."/>
            <person name="Fujiyama A."/>
            <person name="Inagaki F."/>
            <person name="Takami H."/>
        </authorList>
    </citation>
    <scope>NUCLEOTIDE SEQUENCE</scope>
    <source>
        <strain evidence="1">Expedition CK06-06</strain>
    </source>
</reference>
<accession>X1J4V8</accession>
<gene>
    <name evidence="1" type="ORF">S03H2_48495</name>
</gene>
<proteinExistence type="predicted"/>
<organism evidence="1">
    <name type="scientific">marine sediment metagenome</name>
    <dbReference type="NCBI Taxonomy" id="412755"/>
    <lineage>
        <taxon>unclassified sequences</taxon>
        <taxon>metagenomes</taxon>
        <taxon>ecological metagenomes</taxon>
    </lineage>
</organism>
<dbReference type="EMBL" id="BARU01030576">
    <property type="protein sequence ID" value="GAH64818.1"/>
    <property type="molecule type" value="Genomic_DNA"/>
</dbReference>
<evidence type="ECO:0000313" key="1">
    <source>
        <dbReference type="EMBL" id="GAH64818.1"/>
    </source>
</evidence>
<dbReference type="AlphaFoldDB" id="X1J4V8"/>